<dbReference type="Proteomes" id="UP001161247">
    <property type="component" value="Chromosome 7"/>
</dbReference>
<reference evidence="2" key="1">
    <citation type="submission" date="2023-03" db="EMBL/GenBank/DDBJ databases">
        <authorList>
            <person name="Julca I."/>
        </authorList>
    </citation>
    <scope>NUCLEOTIDE SEQUENCE</scope>
</reference>
<gene>
    <name evidence="2" type="ORF">OLC1_LOCUS20733</name>
</gene>
<feature type="region of interest" description="Disordered" evidence="1">
    <location>
        <begin position="1"/>
        <end position="99"/>
    </location>
</feature>
<feature type="compositionally biased region" description="Basic and acidic residues" evidence="1">
    <location>
        <begin position="1"/>
        <end position="11"/>
    </location>
</feature>
<evidence type="ECO:0000313" key="2">
    <source>
        <dbReference type="EMBL" id="CAI9113800.1"/>
    </source>
</evidence>
<feature type="compositionally biased region" description="Basic and acidic residues" evidence="1">
    <location>
        <begin position="84"/>
        <end position="99"/>
    </location>
</feature>
<feature type="compositionally biased region" description="Basic and acidic residues" evidence="1">
    <location>
        <begin position="30"/>
        <end position="43"/>
    </location>
</feature>
<name>A0AAV1E438_OLDCO</name>
<accession>A0AAV1E438</accession>
<protein>
    <submittedName>
        <fullName evidence="2">OLC1v1014480C1</fullName>
    </submittedName>
</protein>
<dbReference type="AlphaFoldDB" id="A0AAV1E438"/>
<dbReference type="EMBL" id="OX459124">
    <property type="protein sequence ID" value="CAI9113800.1"/>
    <property type="molecule type" value="Genomic_DNA"/>
</dbReference>
<sequence length="174" mass="19721">MVRAKSSQESKPRRRNSVKRPAQEAVAASDGKEEEKIDGERKEKKPRRSTSSSSSRITRQRTNSSRSSRKLVKSPGQEGTVSNGKEELGLDGERKKKPRVDDDKIHCDICLDFKTDDQIFKIDSALSNFAMLVERLGRPFMIRNALRGGLRLEIVMCPREGQYELEQIQYPAAV</sequence>
<feature type="compositionally biased region" description="Low complexity" evidence="1">
    <location>
        <begin position="49"/>
        <end position="66"/>
    </location>
</feature>
<evidence type="ECO:0000256" key="1">
    <source>
        <dbReference type="SAM" id="MobiDB-lite"/>
    </source>
</evidence>
<keyword evidence="3" id="KW-1185">Reference proteome</keyword>
<organism evidence="2 3">
    <name type="scientific">Oldenlandia corymbosa var. corymbosa</name>
    <dbReference type="NCBI Taxonomy" id="529605"/>
    <lineage>
        <taxon>Eukaryota</taxon>
        <taxon>Viridiplantae</taxon>
        <taxon>Streptophyta</taxon>
        <taxon>Embryophyta</taxon>
        <taxon>Tracheophyta</taxon>
        <taxon>Spermatophyta</taxon>
        <taxon>Magnoliopsida</taxon>
        <taxon>eudicotyledons</taxon>
        <taxon>Gunneridae</taxon>
        <taxon>Pentapetalae</taxon>
        <taxon>asterids</taxon>
        <taxon>lamiids</taxon>
        <taxon>Gentianales</taxon>
        <taxon>Rubiaceae</taxon>
        <taxon>Rubioideae</taxon>
        <taxon>Spermacoceae</taxon>
        <taxon>Hedyotis-Oldenlandia complex</taxon>
        <taxon>Oldenlandia</taxon>
    </lineage>
</organism>
<proteinExistence type="predicted"/>
<evidence type="ECO:0000313" key="3">
    <source>
        <dbReference type="Proteomes" id="UP001161247"/>
    </source>
</evidence>